<gene>
    <name evidence="2" type="ORF">RCOM_1302180</name>
</gene>
<name>B9S092_RICCO</name>
<dbReference type="Proteomes" id="UP000008311">
    <property type="component" value="Unassembled WGS sequence"/>
</dbReference>
<accession>B9S092</accession>
<organism evidence="2 3">
    <name type="scientific">Ricinus communis</name>
    <name type="common">Castor bean</name>
    <dbReference type="NCBI Taxonomy" id="3988"/>
    <lineage>
        <taxon>Eukaryota</taxon>
        <taxon>Viridiplantae</taxon>
        <taxon>Streptophyta</taxon>
        <taxon>Embryophyta</taxon>
        <taxon>Tracheophyta</taxon>
        <taxon>Spermatophyta</taxon>
        <taxon>Magnoliopsida</taxon>
        <taxon>eudicotyledons</taxon>
        <taxon>Gunneridae</taxon>
        <taxon>Pentapetalae</taxon>
        <taxon>rosids</taxon>
        <taxon>fabids</taxon>
        <taxon>Malpighiales</taxon>
        <taxon>Euphorbiaceae</taxon>
        <taxon>Acalyphoideae</taxon>
        <taxon>Acalypheae</taxon>
        <taxon>Ricinus</taxon>
    </lineage>
</organism>
<sequence>MAFIDGSNPPPSKTTKNTTTPTTEIPNRAYEAWFQPDQMLLSWLLSSLTEEAFTYIIGLGSFQVV</sequence>
<evidence type="ECO:0000256" key="1">
    <source>
        <dbReference type="SAM" id="MobiDB-lite"/>
    </source>
</evidence>
<evidence type="ECO:0000313" key="3">
    <source>
        <dbReference type="Proteomes" id="UP000008311"/>
    </source>
</evidence>
<keyword evidence="3" id="KW-1185">Reference proteome</keyword>
<dbReference type="EMBL" id="EQ973836">
    <property type="protein sequence ID" value="EEF43028.1"/>
    <property type="molecule type" value="Genomic_DNA"/>
</dbReference>
<dbReference type="InParanoid" id="B9S092"/>
<dbReference type="AlphaFoldDB" id="B9S092"/>
<feature type="compositionally biased region" description="Low complexity" evidence="1">
    <location>
        <begin position="13"/>
        <end position="23"/>
    </location>
</feature>
<feature type="region of interest" description="Disordered" evidence="1">
    <location>
        <begin position="1"/>
        <end position="24"/>
    </location>
</feature>
<proteinExistence type="predicted"/>
<evidence type="ECO:0000313" key="2">
    <source>
        <dbReference type="EMBL" id="EEF43028.1"/>
    </source>
</evidence>
<protein>
    <submittedName>
        <fullName evidence="2">Uncharacterized protein</fullName>
    </submittedName>
</protein>
<reference evidence="3" key="1">
    <citation type="journal article" date="2010" name="Nat. Biotechnol.">
        <title>Draft genome sequence of the oilseed species Ricinus communis.</title>
        <authorList>
            <person name="Chan A.P."/>
            <person name="Crabtree J."/>
            <person name="Zhao Q."/>
            <person name="Lorenzi H."/>
            <person name="Orvis J."/>
            <person name="Puiu D."/>
            <person name="Melake-Berhan A."/>
            <person name="Jones K.M."/>
            <person name="Redman J."/>
            <person name="Chen G."/>
            <person name="Cahoon E.B."/>
            <person name="Gedil M."/>
            <person name="Stanke M."/>
            <person name="Haas B.J."/>
            <person name="Wortman J.R."/>
            <person name="Fraser-Liggett C.M."/>
            <person name="Ravel J."/>
            <person name="Rabinowicz P.D."/>
        </authorList>
    </citation>
    <scope>NUCLEOTIDE SEQUENCE [LARGE SCALE GENOMIC DNA]</scope>
    <source>
        <strain evidence="3">cv. Hale</strain>
    </source>
</reference>